<keyword evidence="3 7" id="KW-1133">Transmembrane helix</keyword>
<keyword evidence="4 7" id="KW-0472">Membrane</keyword>
<evidence type="ECO:0000313" key="9">
    <source>
        <dbReference type="Proteomes" id="UP000027946"/>
    </source>
</evidence>
<evidence type="ECO:0000256" key="7">
    <source>
        <dbReference type="HAMAP-Rule" id="MF_02065"/>
    </source>
</evidence>
<comment type="catalytic activity">
    <reaction evidence="7">
        <text>a peptidoglycan chain = a peptidoglycan chain with N-acetyl-1,6-anhydromuramyl-[peptide] at the reducing end + a peptidoglycan chain with N-acetylglucosamine at the non-reducing end.</text>
        <dbReference type="EC" id="4.2.2.29"/>
    </reaction>
</comment>
<comment type="similarity">
    <text evidence="7">Belongs to the transglycosylase MltG family.</text>
</comment>
<gene>
    <name evidence="7" type="primary">mltG</name>
    <name evidence="8" type="ORF">CLIT_23c04150</name>
</gene>
<organism evidence="8 9">
    <name type="scientific">Peptoclostridium litorale DSM 5388</name>
    <dbReference type="NCBI Taxonomy" id="1121324"/>
    <lineage>
        <taxon>Bacteria</taxon>
        <taxon>Bacillati</taxon>
        <taxon>Bacillota</taxon>
        <taxon>Clostridia</taxon>
        <taxon>Peptostreptococcales</taxon>
        <taxon>Peptoclostridiaceae</taxon>
        <taxon>Peptoclostridium</taxon>
    </lineage>
</organism>
<dbReference type="Pfam" id="PF02618">
    <property type="entry name" value="YceG"/>
    <property type="match status" value="1"/>
</dbReference>
<dbReference type="NCBIfam" id="TIGR00247">
    <property type="entry name" value="endolytic transglycosylase MltG"/>
    <property type="match status" value="1"/>
</dbReference>
<keyword evidence="2 7" id="KW-0812">Transmembrane</keyword>
<dbReference type="Gene3D" id="3.30.1490.480">
    <property type="entry name" value="Endolytic murein transglycosylase"/>
    <property type="match status" value="2"/>
</dbReference>
<dbReference type="PANTHER" id="PTHR30518">
    <property type="entry name" value="ENDOLYTIC MUREIN TRANSGLYCOSYLASE"/>
    <property type="match status" value="1"/>
</dbReference>
<feature type="site" description="Important for catalytic activity" evidence="7">
    <location>
        <position position="221"/>
    </location>
</feature>
<dbReference type="RefSeq" id="WP_038268071.1">
    <property type="nucleotide sequence ID" value="NZ_FSRH01000003.1"/>
</dbReference>
<dbReference type="GO" id="GO:0071555">
    <property type="term" value="P:cell wall organization"/>
    <property type="evidence" value="ECO:0007669"/>
    <property type="project" value="UniProtKB-KW"/>
</dbReference>
<dbReference type="STRING" id="1121324.CLIT_23c04150"/>
<keyword evidence="6 7" id="KW-0961">Cell wall biogenesis/degradation</keyword>
<reference evidence="8 9" key="1">
    <citation type="submission" date="2014-03" db="EMBL/GenBank/DDBJ databases">
        <title>Genome sequence of Clostridium litorale W6, DSM 5388.</title>
        <authorList>
            <person name="Poehlein A."/>
            <person name="Jagirdar A."/>
            <person name="Khonsari B."/>
            <person name="Chibani C.M."/>
            <person name="Gutierrez Gutierrez D.A."/>
            <person name="Davydova E."/>
            <person name="Alghaithi H.S."/>
            <person name="Nair K.P."/>
            <person name="Dhamotharan K."/>
            <person name="Chandran L."/>
            <person name="G W."/>
            <person name="Daniel R."/>
        </authorList>
    </citation>
    <scope>NUCLEOTIDE SEQUENCE [LARGE SCALE GENOMIC DNA]</scope>
    <source>
        <strain evidence="8 9">W6</strain>
    </source>
</reference>
<keyword evidence="1 7" id="KW-1003">Cell membrane</keyword>
<keyword evidence="9" id="KW-1185">Reference proteome</keyword>
<comment type="function">
    <text evidence="7">Functions as a peptidoglycan terminase that cleaves nascent peptidoglycan strands endolytically to terminate their elongation.</text>
</comment>
<evidence type="ECO:0000256" key="2">
    <source>
        <dbReference type="ARBA" id="ARBA00022692"/>
    </source>
</evidence>
<keyword evidence="5 7" id="KW-0456">Lyase</keyword>
<sequence length="335" mass="38239">MKKFLALALAAIVAVLGAGMYFKAQIGPYEKNSSEYEVVEIQKGTYMEGAANILHEKKLIRNEIFFRILAKTNEMESIKAGKYKIYRSSSNVEILHMLNSGDTFSEGISVTIPEGFESYKIANRLEEIGIASSERFMELVNTPSVFYDEAEFLKGEDIKTLEGFLFPDTYYFEKDDSEEQIIAKMLKRFKQVYAPEYEKKQEEMGLTLNEIITMASLVEREAKADSERELVSSVFYNRLKLERRLESCATVQYILKERKANLSYADLEIDSPYNTYKYAGLPPSAIASPGQKSIKAALYPADADYLYFVAKKDGSHTFSKTYKEHLEAKKKNFSE</sequence>
<evidence type="ECO:0000313" key="8">
    <source>
        <dbReference type="EMBL" id="KDR94142.1"/>
    </source>
</evidence>
<evidence type="ECO:0000256" key="3">
    <source>
        <dbReference type="ARBA" id="ARBA00022989"/>
    </source>
</evidence>
<dbReference type="PANTHER" id="PTHR30518:SF2">
    <property type="entry name" value="ENDOLYTIC MUREIN TRANSGLYCOSYLASE"/>
    <property type="match status" value="1"/>
</dbReference>
<name>A0A069RIU2_PEPLI</name>
<dbReference type="CDD" id="cd08010">
    <property type="entry name" value="MltG_like"/>
    <property type="match status" value="1"/>
</dbReference>
<evidence type="ECO:0000256" key="6">
    <source>
        <dbReference type="ARBA" id="ARBA00023316"/>
    </source>
</evidence>
<dbReference type="GO" id="GO:0005886">
    <property type="term" value="C:plasma membrane"/>
    <property type="evidence" value="ECO:0007669"/>
    <property type="project" value="UniProtKB-UniRule"/>
</dbReference>
<dbReference type="GO" id="GO:0009252">
    <property type="term" value="P:peptidoglycan biosynthetic process"/>
    <property type="evidence" value="ECO:0007669"/>
    <property type="project" value="UniProtKB-UniRule"/>
</dbReference>
<evidence type="ECO:0000256" key="1">
    <source>
        <dbReference type="ARBA" id="ARBA00022475"/>
    </source>
</evidence>
<proteinExistence type="inferred from homology"/>
<evidence type="ECO:0000256" key="5">
    <source>
        <dbReference type="ARBA" id="ARBA00023239"/>
    </source>
</evidence>
<protein>
    <recommendedName>
        <fullName evidence="7">Endolytic murein transglycosylase</fullName>
        <ecNumber evidence="7">4.2.2.29</ecNumber>
    </recommendedName>
    <alternativeName>
        <fullName evidence="7">Peptidoglycan lytic transglycosylase</fullName>
    </alternativeName>
    <alternativeName>
        <fullName evidence="7">Peptidoglycan polymerization terminase</fullName>
    </alternativeName>
</protein>
<accession>A0A069RIU2</accession>
<dbReference type="eggNOG" id="COG1559">
    <property type="taxonomic scope" value="Bacteria"/>
</dbReference>
<dbReference type="AlphaFoldDB" id="A0A069RIU2"/>
<dbReference type="Gene3D" id="3.30.160.60">
    <property type="entry name" value="Classic Zinc Finger"/>
    <property type="match status" value="1"/>
</dbReference>
<dbReference type="EMBL" id="JJMM01000026">
    <property type="protein sequence ID" value="KDR94142.1"/>
    <property type="molecule type" value="Genomic_DNA"/>
</dbReference>
<dbReference type="Proteomes" id="UP000027946">
    <property type="component" value="Unassembled WGS sequence"/>
</dbReference>
<evidence type="ECO:0000256" key="4">
    <source>
        <dbReference type="ARBA" id="ARBA00023136"/>
    </source>
</evidence>
<dbReference type="GO" id="GO:0008932">
    <property type="term" value="F:lytic endotransglycosylase activity"/>
    <property type="evidence" value="ECO:0007669"/>
    <property type="project" value="UniProtKB-UniRule"/>
</dbReference>
<comment type="caution">
    <text evidence="8">The sequence shown here is derived from an EMBL/GenBank/DDBJ whole genome shotgun (WGS) entry which is preliminary data.</text>
</comment>
<dbReference type="EC" id="4.2.2.29" evidence="7"/>
<dbReference type="InterPro" id="IPR003770">
    <property type="entry name" value="MLTG-like"/>
</dbReference>
<dbReference type="HAMAP" id="MF_02065">
    <property type="entry name" value="MltG"/>
    <property type="match status" value="1"/>
</dbReference>
<dbReference type="OrthoDB" id="9814591at2"/>